<evidence type="ECO:0000256" key="6">
    <source>
        <dbReference type="SAM" id="Phobius"/>
    </source>
</evidence>
<dbReference type="STRING" id="1385515.GCA_000423325_02357"/>
<dbReference type="PANTHER" id="PTHR36115">
    <property type="entry name" value="PROLINE-RICH ANTIGEN HOMOLOG-RELATED"/>
    <property type="match status" value="1"/>
</dbReference>
<evidence type="ECO:0000256" key="5">
    <source>
        <dbReference type="ARBA" id="ARBA00023136"/>
    </source>
</evidence>
<dbReference type="AlphaFoldDB" id="A0A0A0M3B7"/>
<dbReference type="Proteomes" id="UP000030003">
    <property type="component" value="Unassembled WGS sequence"/>
</dbReference>
<proteinExistence type="predicted"/>
<dbReference type="Pfam" id="PF06271">
    <property type="entry name" value="RDD"/>
    <property type="match status" value="1"/>
</dbReference>
<reference evidence="8 9" key="1">
    <citation type="submission" date="2013-08" db="EMBL/GenBank/DDBJ databases">
        <title>Genomic analysis of Lysobacter defluvii.</title>
        <authorList>
            <person name="Wang Q."/>
            <person name="Wang G."/>
        </authorList>
    </citation>
    <scope>NUCLEOTIDE SEQUENCE [LARGE SCALE GENOMIC DNA]</scope>
    <source>
        <strain evidence="8 9">IMMIB APB-9</strain>
    </source>
</reference>
<dbReference type="GO" id="GO:0005886">
    <property type="term" value="C:plasma membrane"/>
    <property type="evidence" value="ECO:0007669"/>
    <property type="project" value="UniProtKB-SubCell"/>
</dbReference>
<feature type="transmembrane region" description="Helical" evidence="6">
    <location>
        <begin position="29"/>
        <end position="49"/>
    </location>
</feature>
<keyword evidence="5 6" id="KW-0472">Membrane</keyword>
<keyword evidence="9" id="KW-1185">Reference proteome</keyword>
<evidence type="ECO:0000256" key="1">
    <source>
        <dbReference type="ARBA" id="ARBA00004651"/>
    </source>
</evidence>
<evidence type="ECO:0000313" key="9">
    <source>
        <dbReference type="Proteomes" id="UP000030003"/>
    </source>
</evidence>
<dbReference type="EMBL" id="AVBH01000274">
    <property type="protein sequence ID" value="KGO97615.1"/>
    <property type="molecule type" value="Genomic_DNA"/>
</dbReference>
<evidence type="ECO:0000256" key="3">
    <source>
        <dbReference type="ARBA" id="ARBA00022692"/>
    </source>
</evidence>
<dbReference type="InterPro" id="IPR051791">
    <property type="entry name" value="Pra-immunoreactive"/>
</dbReference>
<comment type="subcellular location">
    <subcellularLocation>
        <location evidence="1">Cell membrane</location>
        <topology evidence="1">Multi-pass membrane protein</topology>
    </subcellularLocation>
</comment>
<dbReference type="InterPro" id="IPR010432">
    <property type="entry name" value="RDD"/>
</dbReference>
<feature type="domain" description="RDD" evidence="7">
    <location>
        <begin position="16"/>
        <end position="190"/>
    </location>
</feature>
<organism evidence="8 9">
    <name type="scientific">Lysobacter defluvii IMMIB APB-9 = DSM 18482</name>
    <dbReference type="NCBI Taxonomy" id="1385515"/>
    <lineage>
        <taxon>Bacteria</taxon>
        <taxon>Pseudomonadati</taxon>
        <taxon>Pseudomonadota</taxon>
        <taxon>Gammaproteobacteria</taxon>
        <taxon>Lysobacterales</taxon>
        <taxon>Lysobacteraceae</taxon>
        <taxon>Novilysobacter</taxon>
    </lineage>
</organism>
<evidence type="ECO:0000256" key="2">
    <source>
        <dbReference type="ARBA" id="ARBA00022475"/>
    </source>
</evidence>
<evidence type="ECO:0000259" key="7">
    <source>
        <dbReference type="Pfam" id="PF06271"/>
    </source>
</evidence>
<feature type="transmembrane region" description="Helical" evidence="6">
    <location>
        <begin position="101"/>
        <end position="122"/>
    </location>
</feature>
<gene>
    <name evidence="8" type="ORF">N791_09215</name>
</gene>
<feature type="non-terminal residue" evidence="8">
    <location>
        <position position="198"/>
    </location>
</feature>
<dbReference type="eggNOG" id="COG1714">
    <property type="taxonomic scope" value="Bacteria"/>
</dbReference>
<dbReference type="OrthoDB" id="9793824at2"/>
<keyword evidence="2" id="KW-1003">Cell membrane</keyword>
<keyword evidence="3 6" id="KW-0812">Transmembrane</keyword>
<dbReference type="RefSeq" id="WP_036139226.1">
    <property type="nucleotide sequence ID" value="NZ_AVBH01000274.1"/>
</dbReference>
<accession>A0A0A0M3B7</accession>
<name>A0A0A0M3B7_9GAMM</name>
<evidence type="ECO:0000256" key="4">
    <source>
        <dbReference type="ARBA" id="ARBA00022989"/>
    </source>
</evidence>
<keyword evidence="4 6" id="KW-1133">Transmembrane helix</keyword>
<protein>
    <recommendedName>
        <fullName evidence="7">RDD domain-containing protein</fullName>
    </recommendedName>
</protein>
<sequence>MTAPMQEAVVRGPHAAGFWQRATAWSLDALVPGLLALVLSWPLLAPALARLEAVTDAGLHELASAMAEALHAQIGGSAGLADLPLLLLPPTLQAAARLSPAVWAALWPPLLAFVVLLVAWFGGFEASRAQASPGKRLLGLRVTGADGDRLGLGQALVRQLAGSLSWATLNLGHLMALAGPEHRALHDRLARTRVVAAR</sequence>
<comment type="caution">
    <text evidence="8">The sequence shown here is derived from an EMBL/GenBank/DDBJ whole genome shotgun (WGS) entry which is preliminary data.</text>
</comment>
<evidence type="ECO:0000313" key="8">
    <source>
        <dbReference type="EMBL" id="KGO97615.1"/>
    </source>
</evidence>